<keyword evidence="3" id="KW-1185">Reference proteome</keyword>
<dbReference type="RefSeq" id="WP_205088541.1">
    <property type="nucleotide sequence ID" value="NZ_JACJLA010000034.1"/>
</dbReference>
<dbReference type="EMBL" id="JACJLA010000034">
    <property type="protein sequence ID" value="MBM6913700.1"/>
    <property type="molecule type" value="Genomic_DNA"/>
</dbReference>
<proteinExistence type="predicted"/>
<evidence type="ECO:0000313" key="3">
    <source>
        <dbReference type="Proteomes" id="UP000707138"/>
    </source>
</evidence>
<name>A0ABS2GIQ2_9FIRM</name>
<feature type="transmembrane region" description="Helical" evidence="1">
    <location>
        <begin position="54"/>
        <end position="74"/>
    </location>
</feature>
<gene>
    <name evidence="2" type="ORF">H6A01_10325</name>
</gene>
<comment type="caution">
    <text evidence="2">The sequence shown here is derived from an EMBL/GenBank/DDBJ whole genome shotgun (WGS) entry which is preliminary data.</text>
</comment>
<feature type="transmembrane region" description="Helical" evidence="1">
    <location>
        <begin position="226"/>
        <end position="245"/>
    </location>
</feature>
<feature type="transmembrane region" description="Helical" evidence="1">
    <location>
        <begin position="169"/>
        <end position="189"/>
    </location>
</feature>
<sequence length="249" mass="28992">MKIATVNRRFVDNSLFPPYMSRELYIFLCIVIWETIFVWEAIRVLLVVDGSWEGYAVGIRCFQIITYLFTYYLLALRMQDGDFSKWWSLVIAVIIGIGSWMQGLWNLALWCSMSDMSIFMLALYEIIKIPSLCIQSKNEYSRYRKENEKAIFAHNKLEKLANACENMPVSMTIIHMLGAVWLLITYGGIILLKIGLPYSGIAICIPLVTVLYVYMKRLDVFGKSSWWLCALPVPLLNMYPLYFIFYKGR</sequence>
<organism evidence="2 3">
    <name type="scientific">Veillonella magna</name>
    <dbReference type="NCBI Taxonomy" id="464322"/>
    <lineage>
        <taxon>Bacteria</taxon>
        <taxon>Bacillati</taxon>
        <taxon>Bacillota</taxon>
        <taxon>Negativicutes</taxon>
        <taxon>Veillonellales</taxon>
        <taxon>Veillonellaceae</taxon>
        <taxon>Veillonella</taxon>
    </lineage>
</organism>
<feature type="transmembrane region" description="Helical" evidence="1">
    <location>
        <begin position="195"/>
        <end position="214"/>
    </location>
</feature>
<feature type="transmembrane region" description="Helical" evidence="1">
    <location>
        <begin position="86"/>
        <end position="101"/>
    </location>
</feature>
<accession>A0ABS2GIQ2</accession>
<dbReference type="Proteomes" id="UP000707138">
    <property type="component" value="Unassembled WGS sequence"/>
</dbReference>
<keyword evidence="1" id="KW-0812">Transmembrane</keyword>
<protein>
    <submittedName>
        <fullName evidence="2">Uncharacterized protein</fullName>
    </submittedName>
</protein>
<reference evidence="2 3" key="1">
    <citation type="journal article" date="2021" name="Sci. Rep.">
        <title>The distribution of antibiotic resistance genes in chicken gut microbiota commensals.</title>
        <authorList>
            <person name="Juricova H."/>
            <person name="Matiasovicova J."/>
            <person name="Kubasova T."/>
            <person name="Cejkova D."/>
            <person name="Rychlik I."/>
        </authorList>
    </citation>
    <scope>NUCLEOTIDE SEQUENCE [LARGE SCALE GENOMIC DNA]</scope>
    <source>
        <strain evidence="2 3">An537</strain>
    </source>
</reference>
<evidence type="ECO:0000256" key="1">
    <source>
        <dbReference type="SAM" id="Phobius"/>
    </source>
</evidence>
<keyword evidence="1" id="KW-0472">Membrane</keyword>
<evidence type="ECO:0000313" key="2">
    <source>
        <dbReference type="EMBL" id="MBM6913700.1"/>
    </source>
</evidence>
<keyword evidence="1" id="KW-1133">Transmembrane helix</keyword>
<feature type="transmembrane region" description="Helical" evidence="1">
    <location>
        <begin position="24"/>
        <end position="42"/>
    </location>
</feature>